<evidence type="ECO:0000313" key="1">
    <source>
        <dbReference type="EMBL" id="CAL1538118.1"/>
    </source>
</evidence>
<evidence type="ECO:0000313" key="2">
    <source>
        <dbReference type="Proteomes" id="UP001497497"/>
    </source>
</evidence>
<protein>
    <submittedName>
        <fullName evidence="1">Uncharacterized protein</fullName>
    </submittedName>
</protein>
<accession>A0AAV2HV86</accession>
<comment type="caution">
    <text evidence="1">The sequence shown here is derived from an EMBL/GenBank/DDBJ whole genome shotgun (WGS) entry which is preliminary data.</text>
</comment>
<organism evidence="1 2">
    <name type="scientific">Lymnaea stagnalis</name>
    <name type="common">Great pond snail</name>
    <name type="synonym">Helix stagnalis</name>
    <dbReference type="NCBI Taxonomy" id="6523"/>
    <lineage>
        <taxon>Eukaryota</taxon>
        <taxon>Metazoa</taxon>
        <taxon>Spiralia</taxon>
        <taxon>Lophotrochozoa</taxon>
        <taxon>Mollusca</taxon>
        <taxon>Gastropoda</taxon>
        <taxon>Heterobranchia</taxon>
        <taxon>Euthyneura</taxon>
        <taxon>Panpulmonata</taxon>
        <taxon>Hygrophila</taxon>
        <taxon>Lymnaeoidea</taxon>
        <taxon>Lymnaeidae</taxon>
        <taxon>Lymnaea</taxon>
    </lineage>
</organism>
<gene>
    <name evidence="1" type="ORF">GSLYS_00011939001</name>
</gene>
<sequence>MIKRFIEQVAFTETPQTYSAVLSVLGFVHSCGLDIKSEASRQLLAIIVSKSGAAKVFAKQLGWQENITRLLTVERRRAFTLTNPFKADSSHAESRSSGGGSVKLLQMDLTYICQHYQSHWTNISLTYLCRHYQSRWTNLSRPL</sequence>
<dbReference type="AlphaFoldDB" id="A0AAV2HV86"/>
<dbReference type="EMBL" id="CAXITT010000286">
    <property type="protein sequence ID" value="CAL1538118.1"/>
    <property type="molecule type" value="Genomic_DNA"/>
</dbReference>
<proteinExistence type="predicted"/>
<keyword evidence="2" id="KW-1185">Reference proteome</keyword>
<dbReference type="Proteomes" id="UP001497497">
    <property type="component" value="Unassembled WGS sequence"/>
</dbReference>
<reference evidence="1 2" key="1">
    <citation type="submission" date="2024-04" db="EMBL/GenBank/DDBJ databases">
        <authorList>
            <consortium name="Genoscope - CEA"/>
            <person name="William W."/>
        </authorList>
    </citation>
    <scope>NUCLEOTIDE SEQUENCE [LARGE SCALE GENOMIC DNA]</scope>
</reference>
<name>A0AAV2HV86_LYMST</name>